<protein>
    <submittedName>
        <fullName evidence="1">Uncharacterized protein</fullName>
    </submittedName>
</protein>
<accession>A0ACB8V0K1</accession>
<reference evidence="1" key="1">
    <citation type="journal article" date="2022" name="bioRxiv">
        <title>Population genetic analysis of Ophidiomyces ophidiicola, the causative agent of snake fungal disease, indicates recent introductions to the USA.</title>
        <authorList>
            <person name="Ladner J.T."/>
            <person name="Palmer J.M."/>
            <person name="Ettinger C.L."/>
            <person name="Stajich J.E."/>
            <person name="Farrell T.M."/>
            <person name="Glorioso B.M."/>
            <person name="Lawson B."/>
            <person name="Price S.J."/>
            <person name="Stengle A.G."/>
            <person name="Grear D.A."/>
            <person name="Lorch J.M."/>
        </authorList>
    </citation>
    <scope>NUCLEOTIDE SEQUENCE</scope>
    <source>
        <strain evidence="1">NWHC 24266-5</strain>
    </source>
</reference>
<organism evidence="1">
    <name type="scientific">Ophidiomyces ophidiicola</name>
    <dbReference type="NCBI Taxonomy" id="1387563"/>
    <lineage>
        <taxon>Eukaryota</taxon>
        <taxon>Fungi</taxon>
        <taxon>Dikarya</taxon>
        <taxon>Ascomycota</taxon>
        <taxon>Pezizomycotina</taxon>
        <taxon>Eurotiomycetes</taxon>
        <taxon>Eurotiomycetidae</taxon>
        <taxon>Onygenales</taxon>
        <taxon>Onygenaceae</taxon>
        <taxon>Ophidiomyces</taxon>
    </lineage>
</organism>
<sequence length="695" mass="74707">MSGDRLRSFCLPEPSSSTQSSLPGAKQDFSAIFAAPSQTTSAETDPAAYSTYNSDIKVAQSSSAEGPGVLHSQPSSESARHIDYIGSGDGYLHNPTSLGTMNQTQSYMDVHSSHLASAPPYTTQAGPVETLPHYPYQQPPLLQPGPTAYAPTTSAYQYGYSNSTTSGQPVSNSLAPHMPAQILPLPAMTTAPPGYPGSNNHGSPYNPPHTFDTTGQVAPPGMKPRVTATLWEDEGSLCFQVEAKGVCVARREDNHMINGTKLLNVAGMTRGRRDGILKSEKVRHVVKIGPMHLKGVWIPFERALEFANKEKITDQLYPLFVHNIGGLLYHPSNQTRPNSIVAATERRRLEASQQQGRPIPGPPPSLHHHHSMHNPVTSQVSQSSTPAHNSVGRPNFERAHTFPTPPASASSLVGVTTQSNSYDWTGNVQNSHPLSIDTGLGNSRSMPTTPATTPPGSNLQPMQPYQNQQSYDSKPYYSSAPSSHPHYASHQPTQPTPPQNMTSQGTAEVSHGATVGDGNQEHEPEFINDTNGAYNGNRGSYSYNTNPSNGNMQGEQNHAPDVPNSTTADRILSRPSQGQWSSGYSTPRLGPPSSLYNVVSDTRSTSNGNSTDAYSAPPNSAPVYSSSASSLNGSTKRSRDDDEQDEPPRPESQKCDVSFEHKRRKTLTENPVGGPVGSSALPHQTLKNGISSRRR</sequence>
<proteinExistence type="predicted"/>
<name>A0ACB8V0K1_9EURO</name>
<dbReference type="EMBL" id="JALBCA010000023">
    <property type="protein sequence ID" value="KAI2389622.1"/>
    <property type="molecule type" value="Genomic_DNA"/>
</dbReference>
<gene>
    <name evidence="1" type="ORF">LOY88_002086</name>
</gene>
<comment type="caution">
    <text evidence="1">The sequence shown here is derived from an EMBL/GenBank/DDBJ whole genome shotgun (WGS) entry which is preliminary data.</text>
</comment>
<evidence type="ECO:0000313" key="1">
    <source>
        <dbReference type="EMBL" id="KAI2389622.1"/>
    </source>
</evidence>